<dbReference type="RefSeq" id="WP_169726207.1">
    <property type="nucleotide sequence ID" value="NZ_CAJMWJ010000001.1"/>
</dbReference>
<evidence type="ECO:0000313" key="3">
    <source>
        <dbReference type="EMBL" id="VTO96742.1"/>
    </source>
</evidence>
<dbReference type="PANTHER" id="PTHR48050">
    <property type="entry name" value="STEROL 3-BETA-GLUCOSYLTRANSFERASE"/>
    <property type="match status" value="1"/>
</dbReference>
<dbReference type="GO" id="GO:0033072">
    <property type="term" value="P:vancomycin biosynthetic process"/>
    <property type="evidence" value="ECO:0007669"/>
    <property type="project" value="UniProtKB-ARBA"/>
</dbReference>
<dbReference type="GeneID" id="93494183"/>
<dbReference type="GO" id="GO:0005975">
    <property type="term" value="P:carbohydrate metabolic process"/>
    <property type="evidence" value="ECO:0007669"/>
    <property type="project" value="InterPro"/>
</dbReference>
<feature type="domain" description="Glycosyltransferase family 28 N-terminal" evidence="1">
    <location>
        <begin position="3"/>
        <end position="135"/>
    </location>
</feature>
<feature type="domain" description="Erythromycin biosynthesis protein CIII-like C-terminal" evidence="2">
    <location>
        <begin position="301"/>
        <end position="402"/>
    </location>
</feature>
<dbReference type="InterPro" id="IPR010610">
    <property type="entry name" value="EryCIII-like_C"/>
</dbReference>
<dbReference type="Pfam" id="PF03033">
    <property type="entry name" value="Glyco_transf_28"/>
    <property type="match status" value="1"/>
</dbReference>
<dbReference type="EMBL" id="LR589075">
    <property type="protein sequence ID" value="VTO96742.1"/>
    <property type="molecule type" value="Genomic_DNA"/>
</dbReference>
<dbReference type="GO" id="GO:0016758">
    <property type="term" value="F:hexosyltransferase activity"/>
    <property type="evidence" value="ECO:0007669"/>
    <property type="project" value="InterPro"/>
</dbReference>
<evidence type="ECO:0000259" key="1">
    <source>
        <dbReference type="Pfam" id="PF03033"/>
    </source>
</evidence>
<dbReference type="InterPro" id="IPR050426">
    <property type="entry name" value="Glycosyltransferase_28"/>
</dbReference>
<dbReference type="GO" id="GO:0008194">
    <property type="term" value="F:UDP-glycosyltransferase activity"/>
    <property type="evidence" value="ECO:0007669"/>
    <property type="project" value="InterPro"/>
</dbReference>
<dbReference type="PANTHER" id="PTHR48050:SF13">
    <property type="entry name" value="STEROL 3-BETA-GLUCOSYLTRANSFERASE UGT80A2"/>
    <property type="match status" value="1"/>
</dbReference>
<dbReference type="FunFam" id="3.40.50.2000:FF:000009">
    <property type="entry name" value="Sterol 3-beta-glucosyltransferase UGT80A2"/>
    <property type="match status" value="1"/>
</dbReference>
<dbReference type="InterPro" id="IPR002213">
    <property type="entry name" value="UDP_glucos_trans"/>
</dbReference>
<sequence length="423" mass="45557">MRITIFTLGSRGDVQPYIGLGLGLKAAGHTVRVATNGDYAEFVSGYGLDFAPIKGDAYGLMQTDVGREAMERGNFLGFMHKAMQAMKPVADQMAIDALAACQDAHAIIATTTTTYPAATLAELLGIPYILSYPQPMLPTRDYQSMVVSSAPSWVGPLKGTYNLFSHRIMLQILWQIMRNPINQFRRAAGLSRLPLFASFRDVWNGEVAVLYCFSPRVVSPASDHGENIKVCGYWFADHAADWQPSPELMAFLEAGPAPIYIGFGSMTDRDPDALTNIVVDALAKSGQRGVLVSGWCGIGQQKLPGTVFVTDVAPHDWLFPKMAAVVHHGGAGTTAASLRAGVPTIIVPFLADQPFWGDRVSRLGVGPAPMPRKTLTADALANAIRTTVADNEMRSRAAALGDCIRAEDGVAVAVDMIERFVGR</sequence>
<dbReference type="Gene3D" id="3.40.50.2000">
    <property type="entry name" value="Glycogen Phosphorylase B"/>
    <property type="match status" value="2"/>
</dbReference>
<proteinExistence type="predicted"/>
<dbReference type="SUPFAM" id="SSF53756">
    <property type="entry name" value="UDP-Glycosyltransferase/glycogen phosphorylase"/>
    <property type="match status" value="1"/>
</dbReference>
<dbReference type="InterPro" id="IPR004276">
    <property type="entry name" value="GlycoTrans_28_N"/>
</dbReference>
<protein>
    <submittedName>
        <fullName evidence="3">4'-demethylrebeccamycin synthase</fullName>
    </submittedName>
</protein>
<accession>A0A653EHI1</accession>
<organism evidence="3">
    <name type="scientific">Mycobacterium riyadhense</name>
    <dbReference type="NCBI Taxonomy" id="486698"/>
    <lineage>
        <taxon>Bacteria</taxon>
        <taxon>Bacillati</taxon>
        <taxon>Actinomycetota</taxon>
        <taxon>Actinomycetes</taxon>
        <taxon>Mycobacteriales</taxon>
        <taxon>Mycobacteriaceae</taxon>
        <taxon>Mycobacterium</taxon>
    </lineage>
</organism>
<dbReference type="AlphaFoldDB" id="A0A653EHI1"/>
<dbReference type="CDD" id="cd03784">
    <property type="entry name" value="GT1_Gtf-like"/>
    <property type="match status" value="1"/>
</dbReference>
<dbReference type="Pfam" id="PF06722">
    <property type="entry name" value="EryCIII-like_C"/>
    <property type="match status" value="1"/>
</dbReference>
<gene>
    <name evidence="3" type="primary">rebG_2</name>
    <name evidence="3" type="ORF">BIN_B_01718</name>
</gene>
<reference evidence="3" key="1">
    <citation type="submission" date="2019-05" db="EMBL/GenBank/DDBJ databases">
        <authorList>
            <person name="Naeem R."/>
            <person name="Antony C."/>
            <person name="Guan Q."/>
        </authorList>
    </citation>
    <scope>NUCLEOTIDE SEQUENCE</scope>
    <source>
        <strain evidence="3">2</strain>
    </source>
</reference>
<evidence type="ECO:0000259" key="2">
    <source>
        <dbReference type="Pfam" id="PF06722"/>
    </source>
</evidence>
<name>A0A653EHI1_9MYCO</name>